<keyword evidence="3" id="KW-0378">Hydrolase</keyword>
<evidence type="ECO:0000313" key="4">
    <source>
        <dbReference type="Proteomes" id="UP000832011"/>
    </source>
</evidence>
<dbReference type="Gene3D" id="3.90.75.20">
    <property type="match status" value="1"/>
</dbReference>
<keyword evidence="3" id="KW-0540">Nuclease</keyword>
<evidence type="ECO:0000313" key="2">
    <source>
        <dbReference type="EMBL" id="UOO89086.1"/>
    </source>
</evidence>
<evidence type="ECO:0000259" key="1">
    <source>
        <dbReference type="Pfam" id="PF13392"/>
    </source>
</evidence>
<dbReference type="GO" id="GO:0004519">
    <property type="term" value="F:endonuclease activity"/>
    <property type="evidence" value="ECO:0007669"/>
    <property type="project" value="UniProtKB-KW"/>
</dbReference>
<dbReference type="Pfam" id="PF13392">
    <property type="entry name" value="HNH_3"/>
    <property type="match status" value="1"/>
</dbReference>
<dbReference type="InterPro" id="IPR003615">
    <property type="entry name" value="HNH_nuc"/>
</dbReference>
<name>A0ABY4E190_9NEIS</name>
<dbReference type="SUPFAM" id="SSF54060">
    <property type="entry name" value="His-Me finger endonucleases"/>
    <property type="match status" value="1"/>
</dbReference>
<dbReference type="EMBL" id="CP091511">
    <property type="protein sequence ID" value="UOO89086.1"/>
    <property type="molecule type" value="Genomic_DNA"/>
</dbReference>
<dbReference type="RefSeq" id="WP_058357242.1">
    <property type="nucleotide sequence ID" value="NZ_CABKVG010000010.1"/>
</dbReference>
<reference evidence="3" key="1">
    <citation type="submission" date="2021-12" db="EMBL/GenBank/DDBJ databases">
        <authorList>
            <person name="Veyrier F.J."/>
        </authorList>
    </citation>
    <scope>NUCLEOTIDE SEQUENCE</scope>
    <source>
        <strain evidence="3">SN4</strain>
    </source>
</reference>
<proteinExistence type="predicted"/>
<reference evidence="3 4" key="2">
    <citation type="journal article" date="2022" name="Res Sq">
        <title>Evolution of multicellular longitudinally dividing oral cavity symbionts (Neisseriaceae).</title>
        <authorList>
            <person name="Nyongesa S."/>
            <person name="Weber P."/>
            <person name="Bernet E."/>
            <person name="Pullido F."/>
            <person name="Nieckarz M."/>
            <person name="Delaby M."/>
            <person name="Nieves C."/>
            <person name="Viehboeck T."/>
            <person name="Krause N."/>
            <person name="Rivera-Millot A."/>
            <person name="Nakamura A."/>
            <person name="Vischer N."/>
            <person name="VanNieuwenhze M."/>
            <person name="Brun Y."/>
            <person name="Cava F."/>
            <person name="Bulgheresi S."/>
            <person name="Veyrier F."/>
        </authorList>
    </citation>
    <scope>NUCLEOTIDE SEQUENCE [LARGE SCALE GENOMIC DNA]</scope>
    <source>
        <strain evidence="3 4">SN4</strain>
    </source>
</reference>
<organism evidence="3 4">
    <name type="scientific">Vitreoscilla massiliensis</name>
    <dbReference type="NCBI Taxonomy" id="1689272"/>
    <lineage>
        <taxon>Bacteria</taxon>
        <taxon>Pseudomonadati</taxon>
        <taxon>Pseudomonadota</taxon>
        <taxon>Betaproteobacteria</taxon>
        <taxon>Neisseriales</taxon>
        <taxon>Neisseriaceae</taxon>
        <taxon>Vitreoscilla</taxon>
    </lineage>
</organism>
<protein>
    <submittedName>
        <fullName evidence="3">HNH endonuclease</fullName>
    </submittedName>
</protein>
<accession>A0ABY4E190</accession>
<gene>
    <name evidence="3" type="ORF">LVJ82_00820</name>
    <name evidence="2" type="ORF">LVJ82_16840</name>
</gene>
<dbReference type="Proteomes" id="UP000832011">
    <property type="component" value="Chromosome"/>
</dbReference>
<keyword evidence="4" id="KW-1185">Reference proteome</keyword>
<keyword evidence="3" id="KW-0255">Endonuclease</keyword>
<evidence type="ECO:0000313" key="3">
    <source>
        <dbReference type="EMBL" id="UOO89558.1"/>
    </source>
</evidence>
<dbReference type="InterPro" id="IPR044925">
    <property type="entry name" value="His-Me_finger_sf"/>
</dbReference>
<sequence>MKFTDEQIAWLKQHKETPPMLLTPLFNQVFNDSRSKSSIVSFRKRHGLVMDCGHRGEFKKGQVPWNKGKSYRLIPASEFKKGSVPKNHRPLGSEQVDKDGYIMLKVAEPNKWMRKHRHIYQSAHGEVPKGHVIVFVDGNKRNFELSNLMMISCAENATFNIRGYSKLPSELQITARLKTKLDYELSKITGVIEGYFDHACKHNAGKPSRNKITNKQAA</sequence>
<dbReference type="EMBL" id="CP091511">
    <property type="protein sequence ID" value="UOO89558.1"/>
    <property type="molecule type" value="Genomic_DNA"/>
</dbReference>
<feature type="domain" description="HNH nuclease" evidence="1">
    <location>
        <begin position="115"/>
        <end position="157"/>
    </location>
</feature>